<evidence type="ECO:0000256" key="5">
    <source>
        <dbReference type="ARBA" id="ARBA00022741"/>
    </source>
</evidence>
<dbReference type="Gene3D" id="3.30.565.10">
    <property type="entry name" value="Histidine kinase-like ATPase, C-terminal domain"/>
    <property type="match status" value="1"/>
</dbReference>
<organism evidence="13 14">
    <name type="scientific">Saccharopolyspora shandongensis</name>
    <dbReference type="NCBI Taxonomy" id="418495"/>
    <lineage>
        <taxon>Bacteria</taxon>
        <taxon>Bacillati</taxon>
        <taxon>Actinomycetota</taxon>
        <taxon>Actinomycetes</taxon>
        <taxon>Pseudonocardiales</taxon>
        <taxon>Pseudonocardiaceae</taxon>
        <taxon>Saccharopolyspora</taxon>
    </lineage>
</organism>
<keyword evidence="7" id="KW-0067">ATP-binding</keyword>
<feature type="domain" description="Histidine kinase/HSP90-like ATPase" evidence="10">
    <location>
        <begin position="305"/>
        <end position="394"/>
    </location>
</feature>
<feature type="transmembrane region" description="Helical" evidence="9">
    <location>
        <begin position="12"/>
        <end position="29"/>
    </location>
</feature>
<accession>A0A1H2SSY7</accession>
<dbReference type="SUPFAM" id="SSF55874">
    <property type="entry name" value="ATPase domain of HSP90 chaperone/DNA topoisomerase II/histidine kinase"/>
    <property type="match status" value="1"/>
</dbReference>
<dbReference type="InterPro" id="IPR055558">
    <property type="entry name" value="DUF7134"/>
</dbReference>
<dbReference type="GO" id="GO:0005524">
    <property type="term" value="F:ATP binding"/>
    <property type="evidence" value="ECO:0007669"/>
    <property type="project" value="UniProtKB-KW"/>
</dbReference>
<dbReference type="Proteomes" id="UP000199529">
    <property type="component" value="Unassembled WGS sequence"/>
</dbReference>
<dbReference type="EMBL" id="FNOK01000002">
    <property type="protein sequence ID" value="SDW34575.1"/>
    <property type="molecule type" value="Genomic_DNA"/>
</dbReference>
<proteinExistence type="predicted"/>
<dbReference type="InterPro" id="IPR050482">
    <property type="entry name" value="Sensor_HK_TwoCompSys"/>
</dbReference>
<dbReference type="Pfam" id="PF02518">
    <property type="entry name" value="HATPase_c"/>
    <property type="match status" value="1"/>
</dbReference>
<feature type="transmembrane region" description="Helical" evidence="9">
    <location>
        <begin position="71"/>
        <end position="102"/>
    </location>
</feature>
<keyword evidence="5" id="KW-0547">Nucleotide-binding</keyword>
<reference evidence="14" key="1">
    <citation type="submission" date="2016-10" db="EMBL/GenBank/DDBJ databases">
        <authorList>
            <person name="Varghese N."/>
            <person name="Submissions S."/>
        </authorList>
    </citation>
    <scope>NUCLEOTIDE SEQUENCE [LARGE SCALE GENOMIC DNA]</scope>
    <source>
        <strain evidence="14">CGMCC 4.3530</strain>
    </source>
</reference>
<dbReference type="RefSeq" id="WP_245760900.1">
    <property type="nucleotide sequence ID" value="NZ_FNOK01000002.1"/>
</dbReference>
<evidence type="ECO:0000256" key="9">
    <source>
        <dbReference type="SAM" id="Phobius"/>
    </source>
</evidence>
<sequence>MRKLSLWLRARPLVGDSGIATFMLLVHLGELDVEGEPTIGMPAWLYAVAGVLLTVPLAVRRIWPVPSAYVTLLGMAIMSVANTGAGSTMALIAPCMMIYTLVACEGRRIAALYTALTGAFYLARLFTGGQREGNLAGLIFVQVLFFVMLAGFCWVLGEFIGARRAYHAEVERRLRNLEFERDQQARIAVAEERNRIAREIHDVLAHSVSVMVTQADGAGYALRSNPDLAERALQAIGSTGREALGELRSLLGVLRDSDEQDPGRIPQPTAADLSDLVNRVRGLGLAVSMELTGDFAGLPTRIGLSVYRIVQESLTNVVKHGGTGTTASVRVDNDGQRIEIEVLDDGMRKEPTGLASGGNGLIGMRERAAVYGGTLAAGPRPEGGWRVHAVLPLDPNAQPGSSAEKGR</sequence>
<evidence type="ECO:0000256" key="8">
    <source>
        <dbReference type="ARBA" id="ARBA00023012"/>
    </source>
</evidence>
<dbReference type="InterPro" id="IPR011712">
    <property type="entry name" value="Sig_transdc_His_kin_sub3_dim/P"/>
</dbReference>
<comment type="catalytic activity">
    <reaction evidence="1">
        <text>ATP + protein L-histidine = ADP + protein N-phospho-L-histidine.</text>
        <dbReference type="EC" id="2.7.13.3"/>
    </reaction>
</comment>
<evidence type="ECO:0000259" key="12">
    <source>
        <dbReference type="Pfam" id="PF23539"/>
    </source>
</evidence>
<evidence type="ECO:0000256" key="6">
    <source>
        <dbReference type="ARBA" id="ARBA00022777"/>
    </source>
</evidence>
<keyword evidence="6 13" id="KW-0418">Kinase</keyword>
<dbReference type="Pfam" id="PF07730">
    <property type="entry name" value="HisKA_3"/>
    <property type="match status" value="1"/>
</dbReference>
<gene>
    <name evidence="13" type="ORF">SAMN05216215_1002318</name>
</gene>
<dbReference type="GO" id="GO:0046983">
    <property type="term" value="F:protein dimerization activity"/>
    <property type="evidence" value="ECO:0007669"/>
    <property type="project" value="InterPro"/>
</dbReference>
<evidence type="ECO:0000256" key="3">
    <source>
        <dbReference type="ARBA" id="ARBA00022553"/>
    </source>
</evidence>
<dbReference type="EC" id="2.7.13.3" evidence="2"/>
<name>A0A1H2SSY7_9PSEU</name>
<dbReference type="PANTHER" id="PTHR24421">
    <property type="entry name" value="NITRATE/NITRITE SENSOR PROTEIN NARX-RELATED"/>
    <property type="match status" value="1"/>
</dbReference>
<keyword evidence="9" id="KW-1133">Transmembrane helix</keyword>
<dbReference type="GO" id="GO:0000155">
    <property type="term" value="F:phosphorelay sensor kinase activity"/>
    <property type="evidence" value="ECO:0007669"/>
    <property type="project" value="InterPro"/>
</dbReference>
<feature type="transmembrane region" description="Helical" evidence="9">
    <location>
        <begin position="138"/>
        <end position="157"/>
    </location>
</feature>
<evidence type="ECO:0000256" key="2">
    <source>
        <dbReference type="ARBA" id="ARBA00012438"/>
    </source>
</evidence>
<feature type="domain" description="Signal transduction histidine kinase subgroup 3 dimerisation and phosphoacceptor" evidence="11">
    <location>
        <begin position="192"/>
        <end position="258"/>
    </location>
</feature>
<evidence type="ECO:0000256" key="7">
    <source>
        <dbReference type="ARBA" id="ARBA00022840"/>
    </source>
</evidence>
<dbReference type="PANTHER" id="PTHR24421:SF10">
    <property type="entry name" value="NITRATE_NITRITE SENSOR PROTEIN NARQ"/>
    <property type="match status" value="1"/>
</dbReference>
<dbReference type="CDD" id="cd16917">
    <property type="entry name" value="HATPase_UhpB-NarQ-NarX-like"/>
    <property type="match status" value="1"/>
</dbReference>
<keyword evidence="3" id="KW-0597">Phosphoprotein</keyword>
<dbReference type="Gene3D" id="1.20.5.1930">
    <property type="match status" value="1"/>
</dbReference>
<keyword evidence="8" id="KW-0902">Two-component regulatory system</keyword>
<evidence type="ECO:0000313" key="14">
    <source>
        <dbReference type="Proteomes" id="UP000199529"/>
    </source>
</evidence>
<dbReference type="GO" id="GO:0016020">
    <property type="term" value="C:membrane"/>
    <property type="evidence" value="ECO:0007669"/>
    <property type="project" value="InterPro"/>
</dbReference>
<evidence type="ECO:0000313" key="13">
    <source>
        <dbReference type="EMBL" id="SDW34575.1"/>
    </source>
</evidence>
<dbReference type="Pfam" id="PF23539">
    <property type="entry name" value="DUF7134"/>
    <property type="match status" value="1"/>
</dbReference>
<dbReference type="InterPro" id="IPR036890">
    <property type="entry name" value="HATPase_C_sf"/>
</dbReference>
<evidence type="ECO:0000256" key="4">
    <source>
        <dbReference type="ARBA" id="ARBA00022679"/>
    </source>
</evidence>
<protein>
    <recommendedName>
        <fullName evidence="2">histidine kinase</fullName>
        <ecNumber evidence="2">2.7.13.3</ecNumber>
    </recommendedName>
</protein>
<dbReference type="STRING" id="418495.SAMN05216215_1002318"/>
<dbReference type="AlphaFoldDB" id="A0A1H2SSY7"/>
<keyword evidence="14" id="KW-1185">Reference proteome</keyword>
<keyword evidence="4" id="KW-0808">Transferase</keyword>
<feature type="transmembrane region" description="Helical" evidence="9">
    <location>
        <begin position="108"/>
        <end position="126"/>
    </location>
</feature>
<evidence type="ECO:0000256" key="1">
    <source>
        <dbReference type="ARBA" id="ARBA00000085"/>
    </source>
</evidence>
<keyword evidence="9" id="KW-0472">Membrane</keyword>
<evidence type="ECO:0000259" key="11">
    <source>
        <dbReference type="Pfam" id="PF07730"/>
    </source>
</evidence>
<keyword evidence="9" id="KW-0812">Transmembrane</keyword>
<feature type="transmembrane region" description="Helical" evidence="9">
    <location>
        <begin position="41"/>
        <end position="59"/>
    </location>
</feature>
<dbReference type="InterPro" id="IPR003594">
    <property type="entry name" value="HATPase_dom"/>
</dbReference>
<feature type="domain" description="DUF7134" evidence="12">
    <location>
        <begin position="5"/>
        <end position="164"/>
    </location>
</feature>
<evidence type="ECO:0000259" key="10">
    <source>
        <dbReference type="Pfam" id="PF02518"/>
    </source>
</evidence>